<dbReference type="EMBL" id="GL348716">
    <property type="protein sequence ID" value="EFH57710.1"/>
    <property type="molecule type" value="Genomic_DNA"/>
</dbReference>
<sequence length="49" mass="5183">MRKGVGESSSKSKSVLTSIGGYAVLEYLAAVHGGVLYLTITMSYSNQEV</sequence>
<evidence type="ECO:0000313" key="3">
    <source>
        <dbReference type="Proteomes" id="UP000008694"/>
    </source>
</evidence>
<accession>D7LJ46</accession>
<reference evidence="3" key="1">
    <citation type="journal article" date="2011" name="Nat. Genet.">
        <title>The Arabidopsis lyrata genome sequence and the basis of rapid genome size change.</title>
        <authorList>
            <person name="Hu T.T."/>
            <person name="Pattyn P."/>
            <person name="Bakker E.G."/>
            <person name="Cao J."/>
            <person name="Cheng J.-F."/>
            <person name="Clark R.M."/>
            <person name="Fahlgren N."/>
            <person name="Fawcett J.A."/>
            <person name="Grimwood J."/>
            <person name="Gundlach H."/>
            <person name="Haberer G."/>
            <person name="Hollister J.D."/>
            <person name="Ossowski S."/>
            <person name="Ottilar R.P."/>
            <person name="Salamov A.A."/>
            <person name="Schneeberger K."/>
            <person name="Spannagl M."/>
            <person name="Wang X."/>
            <person name="Yang L."/>
            <person name="Nasrallah M.E."/>
            <person name="Bergelson J."/>
            <person name="Carrington J.C."/>
            <person name="Gaut B.S."/>
            <person name="Schmutz J."/>
            <person name="Mayer K.F.X."/>
            <person name="Van de Peer Y."/>
            <person name="Grigoriev I.V."/>
            <person name="Nordborg M."/>
            <person name="Weigel D."/>
            <person name="Guo Y.-L."/>
        </authorList>
    </citation>
    <scope>NUCLEOTIDE SEQUENCE [LARGE SCALE GENOMIC DNA]</scope>
    <source>
        <strain evidence="3">cv. MN47</strain>
    </source>
</reference>
<keyword evidence="3" id="KW-1185">Reference proteome</keyword>
<dbReference type="Proteomes" id="UP000008694">
    <property type="component" value="Unassembled WGS sequence"/>
</dbReference>
<keyword evidence="1" id="KW-0812">Transmembrane</keyword>
<dbReference type="Gramene" id="scaffold_402270.1">
    <property type="protein sequence ID" value="scaffold_402270.1"/>
    <property type="gene ID" value="scaffold_402270.1"/>
</dbReference>
<organism evidence="3">
    <name type="scientific">Arabidopsis lyrata subsp. lyrata</name>
    <name type="common">Lyre-leaved rock-cress</name>
    <dbReference type="NCBI Taxonomy" id="81972"/>
    <lineage>
        <taxon>Eukaryota</taxon>
        <taxon>Viridiplantae</taxon>
        <taxon>Streptophyta</taxon>
        <taxon>Embryophyta</taxon>
        <taxon>Tracheophyta</taxon>
        <taxon>Spermatophyta</taxon>
        <taxon>Magnoliopsida</taxon>
        <taxon>eudicotyledons</taxon>
        <taxon>Gunneridae</taxon>
        <taxon>Pentapetalae</taxon>
        <taxon>rosids</taxon>
        <taxon>malvids</taxon>
        <taxon>Brassicales</taxon>
        <taxon>Brassicaceae</taxon>
        <taxon>Camelineae</taxon>
        <taxon>Arabidopsis</taxon>
    </lineage>
</organism>
<evidence type="ECO:0000256" key="1">
    <source>
        <dbReference type="SAM" id="Phobius"/>
    </source>
</evidence>
<dbReference type="HOGENOM" id="CLU_3144740_0_0_1"/>
<gene>
    <name evidence="2" type="ORF">ARALYDRAFT_902769</name>
</gene>
<keyword evidence="1" id="KW-0472">Membrane</keyword>
<feature type="transmembrane region" description="Helical" evidence="1">
    <location>
        <begin position="21"/>
        <end position="40"/>
    </location>
</feature>
<proteinExistence type="predicted"/>
<name>D7LJ46_ARALL</name>
<dbReference type="AlphaFoldDB" id="D7LJ46"/>
<keyword evidence="1" id="KW-1133">Transmembrane helix</keyword>
<evidence type="ECO:0000313" key="2">
    <source>
        <dbReference type="EMBL" id="EFH57710.1"/>
    </source>
</evidence>
<protein>
    <submittedName>
        <fullName evidence="2">Predicted protein</fullName>
    </submittedName>
</protein>